<evidence type="ECO:0000256" key="1">
    <source>
        <dbReference type="SAM" id="MobiDB-lite"/>
    </source>
</evidence>
<dbReference type="AlphaFoldDB" id="A0A7R9G6F8"/>
<name>A0A7R9G6F8_TIMSH</name>
<organism evidence="2">
    <name type="scientific">Timema shepardi</name>
    <name type="common">Walking stick</name>
    <dbReference type="NCBI Taxonomy" id="629360"/>
    <lineage>
        <taxon>Eukaryota</taxon>
        <taxon>Metazoa</taxon>
        <taxon>Ecdysozoa</taxon>
        <taxon>Arthropoda</taxon>
        <taxon>Hexapoda</taxon>
        <taxon>Insecta</taxon>
        <taxon>Pterygota</taxon>
        <taxon>Neoptera</taxon>
        <taxon>Polyneoptera</taxon>
        <taxon>Phasmatodea</taxon>
        <taxon>Timematodea</taxon>
        <taxon>Timematoidea</taxon>
        <taxon>Timematidae</taxon>
        <taxon>Timema</taxon>
    </lineage>
</organism>
<evidence type="ECO:0000313" key="2">
    <source>
        <dbReference type="EMBL" id="CAD7267205.1"/>
    </source>
</evidence>
<accession>A0A7R9G6F8</accession>
<reference evidence="2" key="1">
    <citation type="submission" date="2020-11" db="EMBL/GenBank/DDBJ databases">
        <authorList>
            <person name="Tran Van P."/>
        </authorList>
    </citation>
    <scope>NUCLEOTIDE SEQUENCE</scope>
</reference>
<dbReference type="EMBL" id="OC008644">
    <property type="protein sequence ID" value="CAD7267205.1"/>
    <property type="molecule type" value="Genomic_DNA"/>
</dbReference>
<gene>
    <name evidence="2" type="ORF">TSIB3V08_LOCUS11219</name>
</gene>
<feature type="compositionally biased region" description="Polar residues" evidence="1">
    <location>
        <begin position="62"/>
        <end position="86"/>
    </location>
</feature>
<protein>
    <submittedName>
        <fullName evidence="2">Uncharacterized protein</fullName>
    </submittedName>
</protein>
<feature type="compositionally biased region" description="Polar residues" evidence="1">
    <location>
        <begin position="37"/>
        <end position="51"/>
    </location>
</feature>
<sequence>MNKNPASVTEDGVVTQQPRPGDNKEDASDDEALGGAVTSQPTSAQHQSQPQAIFAMPAPGANENTSLNPSDKTTYTPGNMATGTTTDATVNLVFVFPRLYHHS</sequence>
<feature type="region of interest" description="Disordered" evidence="1">
    <location>
        <begin position="1"/>
        <end position="86"/>
    </location>
</feature>
<proteinExistence type="predicted"/>